<evidence type="ECO:0000313" key="6">
    <source>
        <dbReference type="EMBL" id="CAD9827603.1"/>
    </source>
</evidence>
<dbReference type="InterPro" id="IPR029063">
    <property type="entry name" value="SAM-dependent_MTases_sf"/>
</dbReference>
<dbReference type="GO" id="GO:0008168">
    <property type="term" value="F:methyltransferase activity"/>
    <property type="evidence" value="ECO:0007669"/>
    <property type="project" value="UniProtKB-KW"/>
</dbReference>
<comment type="similarity">
    <text evidence="1">Belongs to the CFA/CMAS family.</text>
</comment>
<dbReference type="PIRSF" id="PIRSF003085">
    <property type="entry name" value="CMAS"/>
    <property type="match status" value="1"/>
</dbReference>
<dbReference type="PANTHER" id="PTHR43667">
    <property type="entry name" value="CYCLOPROPANE-FATTY-ACYL-PHOSPHOLIPID SYNTHASE"/>
    <property type="match status" value="1"/>
</dbReference>
<dbReference type="SUPFAM" id="SSF53335">
    <property type="entry name" value="S-adenosyl-L-methionine-dependent methyltransferases"/>
    <property type="match status" value="1"/>
</dbReference>
<accession>A0A7S2UQZ4</accession>
<dbReference type="Gene3D" id="3.40.50.150">
    <property type="entry name" value="Vaccinia Virus protein VP39"/>
    <property type="match status" value="1"/>
</dbReference>
<gene>
    <name evidence="6" type="ORF">ASEP1449_LOCUS19437</name>
</gene>
<dbReference type="CDD" id="cd02440">
    <property type="entry name" value="AdoMet_MTases"/>
    <property type="match status" value="1"/>
</dbReference>
<dbReference type="InterPro" id="IPR050723">
    <property type="entry name" value="CFA/CMAS"/>
</dbReference>
<keyword evidence="2" id="KW-0489">Methyltransferase</keyword>
<evidence type="ECO:0000256" key="3">
    <source>
        <dbReference type="ARBA" id="ARBA00022679"/>
    </source>
</evidence>
<name>A0A7S2UQZ4_9STRA</name>
<proteinExistence type="inferred from homology"/>
<keyword evidence="3" id="KW-0808">Transferase</keyword>
<evidence type="ECO:0000256" key="4">
    <source>
        <dbReference type="ARBA" id="ARBA00022691"/>
    </source>
</evidence>
<keyword evidence="4" id="KW-0949">S-adenosyl-L-methionine</keyword>
<evidence type="ECO:0008006" key="7">
    <source>
        <dbReference type="Google" id="ProtNLM"/>
    </source>
</evidence>
<dbReference type="AlphaFoldDB" id="A0A7S2UQZ4"/>
<dbReference type="GO" id="GO:0008610">
    <property type="term" value="P:lipid biosynthetic process"/>
    <property type="evidence" value="ECO:0007669"/>
    <property type="project" value="InterPro"/>
</dbReference>
<sequence>MLLPAPDLTLAASNPKGGWVTSLYKTLTYTWPVAICKKFITSFLHIAIQKGRLNLKLNDGSIIGFGDGTPCGSDASAVTLRVFNDWFFVKTALEYDLGLARSYMSGHFVVEGLEDPKEYDNVLRPINLPDETNTSIGDPVGIIRLFMLLIGNRDAPGPVHKPLKSSQIYSSALSNASGLVISKIGSFLNYLFFTLTMDNSERGGSLKNIHAHYDLSNDLFTSFLDKETLMYSCAVFDAVKAPPGQTGMVFRGTLEEAQIRKVDNLLDRAQLEPGMRLLDIGFGWGGLSIQAAKKYGCKVHGITLSVEQKALAEERVKQEGVGDLITFEVVDYRTFARRTENVGAFDRVVSCEMIEAVGHNHLGEFFWVVEQVLKSDGILVMQAITTPESRYENYRTTTDFINTIIFPGGCAPSLHSLVDAAYQQSTLTLEHIDNIGLHYARTLAEWRRRFNANESFVRKLGFDDVFLRVWNYYLTYCEAGFHSQTVNCLVLVFARQGCNALVPLCETRSVSQAKSLTESEVQHWLNESD</sequence>
<evidence type="ECO:0000256" key="5">
    <source>
        <dbReference type="ARBA" id="ARBA00023098"/>
    </source>
</evidence>
<protein>
    <recommendedName>
        <fullName evidence="7">Cyclopropane-fatty-acyl-phospholipid synthase</fullName>
    </recommendedName>
</protein>
<dbReference type="InterPro" id="IPR003333">
    <property type="entry name" value="CMAS"/>
</dbReference>
<dbReference type="PANTHER" id="PTHR43667:SF2">
    <property type="entry name" value="FATTY ACID C-METHYL TRANSFERASE"/>
    <property type="match status" value="1"/>
</dbReference>
<keyword evidence="5" id="KW-0443">Lipid metabolism</keyword>
<reference evidence="6" key="1">
    <citation type="submission" date="2021-01" db="EMBL/GenBank/DDBJ databases">
        <authorList>
            <person name="Corre E."/>
            <person name="Pelletier E."/>
            <person name="Niang G."/>
            <person name="Scheremetjew M."/>
            <person name="Finn R."/>
            <person name="Kale V."/>
            <person name="Holt S."/>
            <person name="Cochrane G."/>
            <person name="Meng A."/>
            <person name="Brown T."/>
            <person name="Cohen L."/>
        </authorList>
    </citation>
    <scope>NUCLEOTIDE SEQUENCE</scope>
    <source>
        <strain evidence="6">CCMP2084</strain>
    </source>
</reference>
<dbReference type="GO" id="GO:0032259">
    <property type="term" value="P:methylation"/>
    <property type="evidence" value="ECO:0007669"/>
    <property type="project" value="UniProtKB-KW"/>
</dbReference>
<organism evidence="6">
    <name type="scientific">Attheya septentrionalis</name>
    <dbReference type="NCBI Taxonomy" id="420275"/>
    <lineage>
        <taxon>Eukaryota</taxon>
        <taxon>Sar</taxon>
        <taxon>Stramenopiles</taxon>
        <taxon>Ochrophyta</taxon>
        <taxon>Bacillariophyta</taxon>
        <taxon>Coscinodiscophyceae</taxon>
        <taxon>Chaetocerotophycidae</taxon>
        <taxon>Chaetocerotales</taxon>
        <taxon>Attheyaceae</taxon>
        <taxon>Attheya</taxon>
    </lineage>
</organism>
<evidence type="ECO:0000256" key="2">
    <source>
        <dbReference type="ARBA" id="ARBA00022603"/>
    </source>
</evidence>
<evidence type="ECO:0000256" key="1">
    <source>
        <dbReference type="ARBA" id="ARBA00010815"/>
    </source>
</evidence>
<dbReference type="EMBL" id="HBHQ01028648">
    <property type="protein sequence ID" value="CAD9827603.1"/>
    <property type="molecule type" value="Transcribed_RNA"/>
</dbReference>
<dbReference type="Pfam" id="PF02353">
    <property type="entry name" value="CMAS"/>
    <property type="match status" value="1"/>
</dbReference>